<dbReference type="Pfam" id="PF09659">
    <property type="entry name" value="Cas_Csm6_HEPN"/>
    <property type="match status" value="1"/>
</dbReference>
<evidence type="ECO:0000259" key="2">
    <source>
        <dbReference type="Pfam" id="PF22208"/>
    </source>
</evidence>
<name>A0A9D2T6Z3_9FIRM</name>
<evidence type="ECO:0000313" key="3">
    <source>
        <dbReference type="EMBL" id="HJC47355.1"/>
    </source>
</evidence>
<dbReference type="InterPro" id="IPR053955">
    <property type="entry name" value="Csm6_CARF"/>
</dbReference>
<dbReference type="InterPro" id="IPR013489">
    <property type="entry name" value="CRISPR-assoc_prot_Csm6"/>
</dbReference>
<dbReference type="AlphaFoldDB" id="A0A9D2T6Z3"/>
<protein>
    <submittedName>
        <fullName evidence="3">CRISPR-associated protein Csm6</fullName>
    </submittedName>
</protein>
<feature type="domain" description="Csm6 HEPN" evidence="1">
    <location>
        <begin position="260"/>
        <end position="435"/>
    </location>
</feature>
<comment type="caution">
    <text evidence="3">The sequence shown here is derived from an EMBL/GenBank/DDBJ whole genome shotgun (WGS) entry which is preliminary data.</text>
</comment>
<reference evidence="3" key="2">
    <citation type="submission" date="2021-04" db="EMBL/GenBank/DDBJ databases">
        <authorList>
            <person name="Gilroy R."/>
        </authorList>
    </citation>
    <scope>NUCLEOTIDE SEQUENCE</scope>
    <source>
        <strain evidence="3">CHK183-5548</strain>
    </source>
</reference>
<dbReference type="Proteomes" id="UP000823883">
    <property type="component" value="Unassembled WGS sequence"/>
</dbReference>
<proteinExistence type="predicted"/>
<accession>A0A9D2T6Z3</accession>
<dbReference type="EMBL" id="DWWL01000027">
    <property type="protein sequence ID" value="HJC47355.1"/>
    <property type="molecule type" value="Genomic_DNA"/>
</dbReference>
<organism evidence="3 4">
    <name type="scientific">Candidatus Lachnoclostridium pullistercoris</name>
    <dbReference type="NCBI Taxonomy" id="2838632"/>
    <lineage>
        <taxon>Bacteria</taxon>
        <taxon>Bacillati</taxon>
        <taxon>Bacillota</taxon>
        <taxon>Clostridia</taxon>
        <taxon>Lachnospirales</taxon>
        <taxon>Lachnospiraceae</taxon>
    </lineage>
</organism>
<evidence type="ECO:0000259" key="1">
    <source>
        <dbReference type="Pfam" id="PF09659"/>
    </source>
</evidence>
<reference evidence="3" key="1">
    <citation type="journal article" date="2021" name="PeerJ">
        <title>Extensive microbial diversity within the chicken gut microbiome revealed by metagenomics and culture.</title>
        <authorList>
            <person name="Gilroy R."/>
            <person name="Ravi A."/>
            <person name="Getino M."/>
            <person name="Pursley I."/>
            <person name="Horton D.L."/>
            <person name="Alikhan N.F."/>
            <person name="Baker D."/>
            <person name="Gharbi K."/>
            <person name="Hall N."/>
            <person name="Watson M."/>
            <person name="Adriaenssens E.M."/>
            <person name="Foster-Nyarko E."/>
            <person name="Jarju S."/>
            <person name="Secka A."/>
            <person name="Antonio M."/>
            <person name="Oren A."/>
            <person name="Chaudhuri R.R."/>
            <person name="La Ragione R."/>
            <person name="Hildebrand F."/>
            <person name="Pallen M.J."/>
        </authorList>
    </citation>
    <scope>NUCLEOTIDE SEQUENCE</scope>
    <source>
        <strain evidence="3">CHK183-5548</strain>
    </source>
</reference>
<dbReference type="Pfam" id="PF22208">
    <property type="entry name" value="Cas_Csm6_CARF"/>
    <property type="match status" value="1"/>
</dbReference>
<dbReference type="InterPro" id="IPR053941">
    <property type="entry name" value="Csm6_HEPN"/>
</dbReference>
<sequence length="447" mass="51706">MNQIILFSPVGGTDPISMNNCRDGSMLHICRVYKPTKVILYMSREILENQEKDDRYRYALRSLFHLQGRENVEIEEIERPELADVQDFDFFYREFRGIIGEIFAEMDSTDMLLINVSSGTPAMKSGLLVLQTLGEYPAVMVQVTTPVHRMNEHTHKDYDIELLWEMDEDNSPDFENRCKTVNCPTLSQIKNEEIIKKHIAVFDYQAAVAVAETMRKEDTEAYLGLLKMAESRILLDFPAVDRWQKEMGTDCLPVKAGDSRKYFEYALNLSVKLKRGEYADFVRGITPIIVDLFEIVLKRQCGIDINAYTKMVKGVRQWDGKKLEGTNLKRIFENAYRGMFREGPVYSDHFRIIIENNSQDLRLKQLVNDLRSVESNIRNMAAHQIVSITEEKIKKMTGFTGRQIMDKIITIFSYTGMKIEKSSWSSYESLNDLIIQAMEGGRKRNSL</sequence>
<evidence type="ECO:0000313" key="4">
    <source>
        <dbReference type="Proteomes" id="UP000823883"/>
    </source>
</evidence>
<dbReference type="NCBIfam" id="TIGR02672">
    <property type="entry name" value="cas_csm6"/>
    <property type="match status" value="1"/>
</dbReference>
<gene>
    <name evidence="3" type="ORF">IAA04_04825</name>
</gene>
<feature type="domain" description="Csm6 CARF" evidence="2">
    <location>
        <begin position="80"/>
        <end position="178"/>
    </location>
</feature>